<keyword evidence="3" id="KW-1185">Reference proteome</keyword>
<comment type="caution">
    <text evidence="2">The sequence shown here is derived from an EMBL/GenBank/DDBJ whole genome shotgun (WGS) entry which is preliminary data.</text>
</comment>
<feature type="region of interest" description="Disordered" evidence="1">
    <location>
        <begin position="111"/>
        <end position="141"/>
    </location>
</feature>
<feature type="region of interest" description="Disordered" evidence="1">
    <location>
        <begin position="34"/>
        <end position="63"/>
    </location>
</feature>
<gene>
    <name evidence="2" type="ORF">F8M49_06955</name>
</gene>
<evidence type="ECO:0000313" key="3">
    <source>
        <dbReference type="Proteomes" id="UP001275440"/>
    </source>
</evidence>
<organism evidence="2 3">
    <name type="scientific">Rhodococcus zopfii</name>
    <dbReference type="NCBI Taxonomy" id="43772"/>
    <lineage>
        <taxon>Bacteria</taxon>
        <taxon>Bacillati</taxon>
        <taxon>Actinomycetota</taxon>
        <taxon>Actinomycetes</taxon>
        <taxon>Mycobacteriales</taxon>
        <taxon>Nocardiaceae</taxon>
        <taxon>Rhodococcus</taxon>
    </lineage>
</organism>
<evidence type="ECO:0000256" key="1">
    <source>
        <dbReference type="SAM" id="MobiDB-lite"/>
    </source>
</evidence>
<name>A0ABU3WML6_9NOCA</name>
<proteinExistence type="predicted"/>
<accession>A0ABU3WML6</accession>
<feature type="compositionally biased region" description="Pro residues" evidence="1">
    <location>
        <begin position="111"/>
        <end position="124"/>
    </location>
</feature>
<sequence>MSSEHDALVGELRLLAEAVLDRVDRVVQQYAAAQQAGAAQDPQPTDTGVAGADAPGAGAPAPSGGCDWCPVCAIAALVRGESHELLTRLATQVAAIIALIRELLARYLPAPADPGGPESTPPSEPADRGGGFVSIPVTIRP</sequence>
<evidence type="ECO:0000313" key="2">
    <source>
        <dbReference type="EMBL" id="MDV2475231.1"/>
    </source>
</evidence>
<dbReference type="Proteomes" id="UP001275440">
    <property type="component" value="Unassembled WGS sequence"/>
</dbReference>
<reference evidence="2 3" key="1">
    <citation type="submission" date="2019-10" db="EMBL/GenBank/DDBJ databases">
        <title>Draft Genome Assembly of Rhodococcus zopfii DSM44189.</title>
        <authorList>
            <person name="Sutton J.M."/>
            <person name="Akob D.M."/>
            <person name="Bushman T.J."/>
        </authorList>
    </citation>
    <scope>NUCLEOTIDE SEQUENCE [LARGE SCALE GENOMIC DNA]</scope>
    <source>
        <strain evidence="2 3">DSM 44189</strain>
    </source>
</reference>
<protein>
    <submittedName>
        <fullName evidence="2">Uncharacterized protein</fullName>
    </submittedName>
</protein>
<dbReference type="EMBL" id="WBMO01000001">
    <property type="protein sequence ID" value="MDV2475231.1"/>
    <property type="molecule type" value="Genomic_DNA"/>
</dbReference>